<dbReference type="InterPro" id="IPR002502">
    <property type="entry name" value="Amidase_domain"/>
</dbReference>
<keyword evidence="3" id="KW-0378">Hydrolase</keyword>
<dbReference type="AlphaFoldDB" id="A0A6L8RZH8"/>
<dbReference type="PANTHER" id="PTHR30417">
    <property type="entry name" value="N-ACETYLMURAMOYL-L-ALANINE AMIDASE AMID"/>
    <property type="match status" value="1"/>
</dbReference>
<dbReference type="InterPro" id="IPR036505">
    <property type="entry name" value="Amidase/PGRP_sf"/>
</dbReference>
<dbReference type="PANTHER" id="PTHR30417:SF1">
    <property type="entry name" value="N-ACETYLMURAMOYL-L-ALANINE AMIDASE AMID"/>
    <property type="match status" value="1"/>
</dbReference>
<dbReference type="Pfam" id="PF01510">
    <property type="entry name" value="Amidase_2"/>
    <property type="match status" value="1"/>
</dbReference>
<reference evidence="8 9" key="1">
    <citation type="journal article" date="2019" name="Nat. Med.">
        <title>A library of human gut bacterial isolates paired with longitudinal multiomics data enables mechanistic microbiome research.</title>
        <authorList>
            <person name="Poyet M."/>
            <person name="Groussin M."/>
            <person name="Gibbons S.M."/>
            <person name="Avila-Pacheco J."/>
            <person name="Jiang X."/>
            <person name="Kearney S.M."/>
            <person name="Perrotta A.R."/>
            <person name="Berdy B."/>
            <person name="Zhao S."/>
            <person name="Lieberman T.D."/>
            <person name="Swanson P.K."/>
            <person name="Smith M."/>
            <person name="Roesemann S."/>
            <person name="Alexander J.E."/>
            <person name="Rich S.A."/>
            <person name="Livny J."/>
            <person name="Vlamakis H."/>
            <person name="Clish C."/>
            <person name="Bullock K."/>
            <person name="Deik A."/>
            <person name="Scott J."/>
            <person name="Pierce K.A."/>
            <person name="Xavier R.J."/>
            <person name="Alm E.J."/>
        </authorList>
    </citation>
    <scope>NUCLEOTIDE SEQUENCE [LARGE SCALE GENOMIC DNA]</scope>
    <source>
        <strain evidence="6 8">BIOML-A1</strain>
        <strain evidence="7 9">BIOML-A6</strain>
    </source>
</reference>
<gene>
    <name evidence="7" type="ORF">GT528_08550</name>
    <name evidence="6" type="ORF">GT576_12210</name>
</gene>
<dbReference type="EMBL" id="WWSH01000010">
    <property type="protein sequence ID" value="MZK11084.1"/>
    <property type="molecule type" value="Genomic_DNA"/>
</dbReference>
<dbReference type="SUPFAM" id="SSF55846">
    <property type="entry name" value="N-acetylmuramoyl-L-alanine amidase-like"/>
    <property type="match status" value="1"/>
</dbReference>
<dbReference type="CDD" id="cd06583">
    <property type="entry name" value="PGRP"/>
    <property type="match status" value="1"/>
</dbReference>
<evidence type="ECO:0000313" key="9">
    <source>
        <dbReference type="Proteomes" id="UP000472916"/>
    </source>
</evidence>
<name>A0A6L8RZH8_9FIRM</name>
<evidence type="ECO:0000256" key="3">
    <source>
        <dbReference type="ARBA" id="ARBA00022801"/>
    </source>
</evidence>
<feature type="domain" description="N-acetylmuramoyl-L-alanine amidase" evidence="5">
    <location>
        <begin position="84"/>
        <end position="226"/>
    </location>
</feature>
<dbReference type="GO" id="GO:0008745">
    <property type="term" value="F:N-acetylmuramoyl-L-alanine amidase activity"/>
    <property type="evidence" value="ECO:0007669"/>
    <property type="project" value="UniProtKB-EC"/>
</dbReference>
<dbReference type="EC" id="3.5.1.28" evidence="2"/>
<dbReference type="GO" id="GO:0009253">
    <property type="term" value="P:peptidoglycan catabolic process"/>
    <property type="evidence" value="ECO:0007669"/>
    <property type="project" value="InterPro"/>
</dbReference>
<evidence type="ECO:0000256" key="2">
    <source>
        <dbReference type="ARBA" id="ARBA00011901"/>
    </source>
</evidence>
<organism evidence="7 9">
    <name type="scientific">Dorea longicatena</name>
    <dbReference type="NCBI Taxonomy" id="88431"/>
    <lineage>
        <taxon>Bacteria</taxon>
        <taxon>Bacillati</taxon>
        <taxon>Bacillota</taxon>
        <taxon>Clostridia</taxon>
        <taxon>Lachnospirales</taxon>
        <taxon>Lachnospiraceae</taxon>
        <taxon>Dorea</taxon>
    </lineage>
</organism>
<dbReference type="GO" id="GO:0071555">
    <property type="term" value="P:cell wall organization"/>
    <property type="evidence" value="ECO:0007669"/>
    <property type="project" value="UniProtKB-KW"/>
</dbReference>
<dbReference type="EMBL" id="WWSC01000008">
    <property type="protein sequence ID" value="MZK41760.1"/>
    <property type="molecule type" value="Genomic_DNA"/>
</dbReference>
<dbReference type="Proteomes" id="UP000449249">
    <property type="component" value="Unassembled WGS sequence"/>
</dbReference>
<proteinExistence type="predicted"/>
<dbReference type="Gene3D" id="3.40.80.10">
    <property type="entry name" value="Peptidoglycan recognition protein-like"/>
    <property type="match status" value="1"/>
</dbReference>
<keyword evidence="4" id="KW-0961">Cell wall biogenesis/degradation</keyword>
<accession>A0A6L8RZH8</accession>
<evidence type="ECO:0000256" key="4">
    <source>
        <dbReference type="ARBA" id="ARBA00023316"/>
    </source>
</evidence>
<dbReference type="GO" id="GO:0009254">
    <property type="term" value="P:peptidoglycan turnover"/>
    <property type="evidence" value="ECO:0007669"/>
    <property type="project" value="TreeGrafter"/>
</dbReference>
<evidence type="ECO:0000259" key="5">
    <source>
        <dbReference type="SMART" id="SM00644"/>
    </source>
</evidence>
<evidence type="ECO:0000313" key="7">
    <source>
        <dbReference type="EMBL" id="MZK41760.1"/>
    </source>
</evidence>
<evidence type="ECO:0000256" key="1">
    <source>
        <dbReference type="ARBA" id="ARBA00001561"/>
    </source>
</evidence>
<evidence type="ECO:0000313" key="8">
    <source>
        <dbReference type="Proteomes" id="UP000449249"/>
    </source>
</evidence>
<comment type="caution">
    <text evidence="7">The sequence shown here is derived from an EMBL/GenBank/DDBJ whole genome shotgun (WGS) entry which is preliminary data.</text>
</comment>
<dbReference type="Proteomes" id="UP000472916">
    <property type="component" value="Unassembled WGS sequence"/>
</dbReference>
<dbReference type="SMART" id="SM00644">
    <property type="entry name" value="Ami_2"/>
    <property type="match status" value="1"/>
</dbReference>
<dbReference type="RefSeq" id="WP_055303952.1">
    <property type="nucleotide sequence ID" value="NZ_VBUP01000001.1"/>
</dbReference>
<dbReference type="InterPro" id="IPR051206">
    <property type="entry name" value="NAMLAA_amidase_2"/>
</dbReference>
<evidence type="ECO:0000313" key="6">
    <source>
        <dbReference type="EMBL" id="MZK11084.1"/>
    </source>
</evidence>
<comment type="catalytic activity">
    <reaction evidence="1">
        <text>Hydrolyzes the link between N-acetylmuramoyl residues and L-amino acid residues in certain cell-wall glycopeptides.</text>
        <dbReference type="EC" id="3.5.1.28"/>
    </reaction>
</comment>
<sequence>MKVYYIWRDKKEIKMKRSRKRKKNKTLSRSKKGLIILIIITVLLCVVTTLKKQEQSKEYTENKSDYIDSVKPDIDVELLTPNEYSRPGIATNKITGIVVHYTANPGATAMNNRDYFEGLKDSHITKASSNFVVGLEGEIVQCVPTWEIAYASNSRNIDTVSIECCHPDETGIFNKKTYQSMVDLCAWLCLKFDLDENDVIRHYDVTGKICPKYFVENEDAWRKFKSDIGTKLKKLEEYQ</sequence>
<protein>
    <recommendedName>
        <fullName evidence="2">N-acetylmuramoyl-L-alanine amidase</fullName>
        <ecNumber evidence="2">3.5.1.28</ecNumber>
    </recommendedName>
</protein>